<organism evidence="10 11">
    <name type="scientific">Alicyclobacillus fastidiosus</name>
    <dbReference type="NCBI Taxonomy" id="392011"/>
    <lineage>
        <taxon>Bacteria</taxon>
        <taxon>Bacillati</taxon>
        <taxon>Bacillota</taxon>
        <taxon>Bacilli</taxon>
        <taxon>Bacillales</taxon>
        <taxon>Alicyclobacillaceae</taxon>
        <taxon>Alicyclobacillus</taxon>
    </lineage>
</organism>
<dbReference type="InterPro" id="IPR051202">
    <property type="entry name" value="Peptidase_C40"/>
</dbReference>
<dbReference type="InterPro" id="IPR000064">
    <property type="entry name" value="NLP_P60_dom"/>
</dbReference>
<evidence type="ECO:0000259" key="9">
    <source>
        <dbReference type="PROSITE" id="PS51935"/>
    </source>
</evidence>
<keyword evidence="4" id="KW-0677">Repeat</keyword>
<comment type="similarity">
    <text evidence="1">Belongs to the peptidase C40 family.</text>
</comment>
<proteinExistence type="inferred from homology"/>
<dbReference type="RefSeq" id="WP_275474440.1">
    <property type="nucleotide sequence ID" value="NZ_CP162940.1"/>
</dbReference>
<accession>A0ABV5AEY3</accession>
<dbReference type="Proteomes" id="UP001579974">
    <property type="component" value="Unassembled WGS sequence"/>
</dbReference>
<dbReference type="Pfam" id="PF00877">
    <property type="entry name" value="NLPC_P60"/>
    <property type="match status" value="1"/>
</dbReference>
<evidence type="ECO:0000313" key="10">
    <source>
        <dbReference type="EMBL" id="MFB5190790.1"/>
    </source>
</evidence>
<dbReference type="SUPFAM" id="SSF54001">
    <property type="entry name" value="Cysteine proteinases"/>
    <property type="match status" value="1"/>
</dbReference>
<dbReference type="Pfam" id="PF01476">
    <property type="entry name" value="LysM"/>
    <property type="match status" value="1"/>
</dbReference>
<keyword evidence="5" id="KW-0378">Hydrolase</keyword>
<keyword evidence="6" id="KW-0788">Thiol protease</keyword>
<reference evidence="10 11" key="1">
    <citation type="journal article" date="2024" name="Int. J. Mol. Sci.">
        <title>Exploration of Alicyclobacillus spp. Genome in Search of Antibiotic Resistance.</title>
        <authorList>
            <person name="Bucka-Kolendo J."/>
            <person name="Kiousi D.E."/>
            <person name="Dekowska A."/>
            <person name="Mikolajczuk-Szczyrba A."/>
            <person name="Karadedos D.M."/>
            <person name="Michael P."/>
            <person name="Galanis A."/>
            <person name="Sokolowska B."/>
        </authorList>
    </citation>
    <scope>NUCLEOTIDE SEQUENCE [LARGE SCALE GENOMIC DNA]</scope>
    <source>
        <strain evidence="10 11">KKP 3000</strain>
    </source>
</reference>
<keyword evidence="2" id="KW-0645">Protease</keyword>
<dbReference type="InterPro" id="IPR018392">
    <property type="entry name" value="LysM"/>
</dbReference>
<dbReference type="Gene3D" id="3.10.350.10">
    <property type="entry name" value="LysM domain"/>
    <property type="match status" value="1"/>
</dbReference>
<dbReference type="InterPro" id="IPR036779">
    <property type="entry name" value="LysM_dom_sf"/>
</dbReference>
<feature type="domain" description="LysM" evidence="8">
    <location>
        <begin position="29"/>
        <end position="74"/>
    </location>
</feature>
<evidence type="ECO:0000256" key="7">
    <source>
        <dbReference type="SAM" id="SignalP"/>
    </source>
</evidence>
<protein>
    <submittedName>
        <fullName evidence="10">NlpC/P60 family protein</fullName>
    </submittedName>
</protein>
<evidence type="ECO:0000313" key="11">
    <source>
        <dbReference type="Proteomes" id="UP001579974"/>
    </source>
</evidence>
<dbReference type="EMBL" id="JBDXSU010000007">
    <property type="protein sequence ID" value="MFB5190790.1"/>
    <property type="molecule type" value="Genomic_DNA"/>
</dbReference>
<evidence type="ECO:0000259" key="8">
    <source>
        <dbReference type="PROSITE" id="PS51782"/>
    </source>
</evidence>
<keyword evidence="3 7" id="KW-0732">Signal</keyword>
<evidence type="ECO:0000256" key="2">
    <source>
        <dbReference type="ARBA" id="ARBA00022670"/>
    </source>
</evidence>
<sequence>MKRSLIAVTATLMSLATAGLGTAFAATNATYTMKPGDTLYKISVAQHVSLSALELANPKITNYANIQVGQVINIPTSSATVTAARATSGTTASTVGGSVSSGSSSTSGERQNILTYAKSLIGTPYAWGGDTPSVGFDCSGFVEYVYGHFGVTLPRESHDQATIGKPVSESALQPGDLLFFKDTDSSAALYANHVTHVGIYMGNGAMIESSSSNNNEGVVVVQNVFSNPYYYAHYYGARNVLG</sequence>
<evidence type="ECO:0000256" key="4">
    <source>
        <dbReference type="ARBA" id="ARBA00022737"/>
    </source>
</evidence>
<dbReference type="PANTHER" id="PTHR47053">
    <property type="entry name" value="MUREIN DD-ENDOPEPTIDASE MEPH-RELATED"/>
    <property type="match status" value="1"/>
</dbReference>
<dbReference type="SMART" id="SM00257">
    <property type="entry name" value="LysM"/>
    <property type="match status" value="1"/>
</dbReference>
<dbReference type="PANTHER" id="PTHR47053:SF1">
    <property type="entry name" value="MUREIN DD-ENDOPEPTIDASE MEPH-RELATED"/>
    <property type="match status" value="1"/>
</dbReference>
<feature type="domain" description="NlpC/P60" evidence="9">
    <location>
        <begin position="107"/>
        <end position="241"/>
    </location>
</feature>
<evidence type="ECO:0000256" key="5">
    <source>
        <dbReference type="ARBA" id="ARBA00022801"/>
    </source>
</evidence>
<evidence type="ECO:0000256" key="6">
    <source>
        <dbReference type="ARBA" id="ARBA00022807"/>
    </source>
</evidence>
<comment type="caution">
    <text evidence="10">The sequence shown here is derived from an EMBL/GenBank/DDBJ whole genome shotgun (WGS) entry which is preliminary data.</text>
</comment>
<dbReference type="PROSITE" id="PS51935">
    <property type="entry name" value="NLPC_P60"/>
    <property type="match status" value="1"/>
</dbReference>
<dbReference type="Gene3D" id="3.90.1720.10">
    <property type="entry name" value="endopeptidase domain like (from Nostoc punctiforme)"/>
    <property type="match status" value="1"/>
</dbReference>
<evidence type="ECO:0000256" key="3">
    <source>
        <dbReference type="ARBA" id="ARBA00022729"/>
    </source>
</evidence>
<name>A0ABV5AEY3_9BACL</name>
<dbReference type="SUPFAM" id="SSF54106">
    <property type="entry name" value="LysM domain"/>
    <property type="match status" value="1"/>
</dbReference>
<dbReference type="InterPro" id="IPR038765">
    <property type="entry name" value="Papain-like_cys_pep_sf"/>
</dbReference>
<gene>
    <name evidence="10" type="ORF">KKP3000_004276</name>
</gene>
<dbReference type="PROSITE" id="PS51782">
    <property type="entry name" value="LYSM"/>
    <property type="match status" value="1"/>
</dbReference>
<keyword evidence="11" id="KW-1185">Reference proteome</keyword>
<dbReference type="CDD" id="cd00118">
    <property type="entry name" value="LysM"/>
    <property type="match status" value="1"/>
</dbReference>
<evidence type="ECO:0000256" key="1">
    <source>
        <dbReference type="ARBA" id="ARBA00007074"/>
    </source>
</evidence>
<feature type="chain" id="PRO_5045651230" evidence="7">
    <location>
        <begin position="26"/>
        <end position="242"/>
    </location>
</feature>
<feature type="signal peptide" evidence="7">
    <location>
        <begin position="1"/>
        <end position="25"/>
    </location>
</feature>